<dbReference type="AlphaFoldDB" id="A0AA88XVZ4"/>
<protein>
    <submittedName>
        <fullName evidence="1">Uncharacterized protein</fullName>
    </submittedName>
</protein>
<evidence type="ECO:0000313" key="1">
    <source>
        <dbReference type="EMBL" id="KAK3092908.1"/>
    </source>
</evidence>
<accession>A0AA88XVZ4</accession>
<dbReference type="EMBL" id="VSWD01000009">
    <property type="protein sequence ID" value="KAK3092908.1"/>
    <property type="molecule type" value="Genomic_DNA"/>
</dbReference>
<evidence type="ECO:0000313" key="2">
    <source>
        <dbReference type="Proteomes" id="UP001186944"/>
    </source>
</evidence>
<organism evidence="1 2">
    <name type="scientific">Pinctada imbricata</name>
    <name type="common">Atlantic pearl-oyster</name>
    <name type="synonym">Pinctada martensii</name>
    <dbReference type="NCBI Taxonomy" id="66713"/>
    <lineage>
        <taxon>Eukaryota</taxon>
        <taxon>Metazoa</taxon>
        <taxon>Spiralia</taxon>
        <taxon>Lophotrochozoa</taxon>
        <taxon>Mollusca</taxon>
        <taxon>Bivalvia</taxon>
        <taxon>Autobranchia</taxon>
        <taxon>Pteriomorphia</taxon>
        <taxon>Pterioida</taxon>
        <taxon>Pterioidea</taxon>
        <taxon>Pteriidae</taxon>
        <taxon>Pinctada</taxon>
    </lineage>
</organism>
<comment type="caution">
    <text evidence="1">The sequence shown here is derived from an EMBL/GenBank/DDBJ whole genome shotgun (WGS) entry which is preliminary data.</text>
</comment>
<sequence>MDLPSRISCLFGTKEYVGLRRQLVMLRKKLMNHSCLMEKPEIYNICSGSLGEGVDFPKSDDDLMFCQTNIRVVKTNREATERGDVLIMPSENSPGYCLLLDVRASC</sequence>
<gene>
    <name evidence="1" type="ORF">FSP39_008760</name>
</gene>
<name>A0AA88XVZ4_PINIB</name>
<dbReference type="Proteomes" id="UP001186944">
    <property type="component" value="Unassembled WGS sequence"/>
</dbReference>
<keyword evidence="2" id="KW-1185">Reference proteome</keyword>
<reference evidence="1" key="1">
    <citation type="submission" date="2019-08" db="EMBL/GenBank/DDBJ databases">
        <title>The improved chromosome-level genome for the pearl oyster Pinctada fucata martensii using PacBio sequencing and Hi-C.</title>
        <authorList>
            <person name="Zheng Z."/>
        </authorList>
    </citation>
    <scope>NUCLEOTIDE SEQUENCE</scope>
    <source>
        <strain evidence="1">ZZ-2019</strain>
        <tissue evidence="1">Adductor muscle</tissue>
    </source>
</reference>
<proteinExistence type="predicted"/>